<sequence length="64" mass="7138">MGYRARKRMKLTGREGLIGHMIGRRMTLALIALFCLLVFAAWFSGGERPMRMIEQSVAVPGGAR</sequence>
<evidence type="ECO:0000313" key="2">
    <source>
        <dbReference type="Proteomes" id="UP000439780"/>
    </source>
</evidence>
<dbReference type="RefSeq" id="WP_160753512.1">
    <property type="nucleotide sequence ID" value="NZ_WTYA01000007.1"/>
</dbReference>
<comment type="caution">
    <text evidence="1">The sequence shown here is derived from an EMBL/GenBank/DDBJ whole genome shotgun (WGS) entry which is preliminary data.</text>
</comment>
<evidence type="ECO:0000313" key="1">
    <source>
        <dbReference type="EMBL" id="MXP29218.1"/>
    </source>
</evidence>
<organism evidence="1 2">
    <name type="scientific">Qipengyuania algicida</name>
    <dbReference type="NCBI Taxonomy" id="1836209"/>
    <lineage>
        <taxon>Bacteria</taxon>
        <taxon>Pseudomonadati</taxon>
        <taxon>Pseudomonadota</taxon>
        <taxon>Alphaproteobacteria</taxon>
        <taxon>Sphingomonadales</taxon>
        <taxon>Erythrobacteraceae</taxon>
        <taxon>Qipengyuania</taxon>
    </lineage>
</organism>
<dbReference type="Proteomes" id="UP000439780">
    <property type="component" value="Unassembled WGS sequence"/>
</dbReference>
<proteinExistence type="predicted"/>
<protein>
    <submittedName>
        <fullName evidence="1">Uncharacterized protein</fullName>
    </submittedName>
</protein>
<accession>A0A845AQM1</accession>
<dbReference type="EMBL" id="WTYA01000007">
    <property type="protein sequence ID" value="MXP29218.1"/>
    <property type="molecule type" value="Genomic_DNA"/>
</dbReference>
<reference evidence="1 2" key="1">
    <citation type="submission" date="2019-12" db="EMBL/GenBank/DDBJ databases">
        <title>Genomic-based taxomic classification of the family Erythrobacteraceae.</title>
        <authorList>
            <person name="Xu L."/>
        </authorList>
    </citation>
    <scope>NUCLEOTIDE SEQUENCE [LARGE SCALE GENOMIC DNA]</scope>
    <source>
        <strain evidence="1 2">KEMB 9005-328</strain>
    </source>
</reference>
<gene>
    <name evidence="1" type="ORF">GRI58_10335</name>
</gene>
<name>A0A845AQM1_9SPHN</name>
<dbReference type="AlphaFoldDB" id="A0A845AQM1"/>
<keyword evidence="2" id="KW-1185">Reference proteome</keyword>